<dbReference type="EMBL" id="JBHSMX010000004">
    <property type="protein sequence ID" value="MFC5519768.1"/>
    <property type="molecule type" value="Genomic_DNA"/>
</dbReference>
<dbReference type="Pfam" id="PF03591">
    <property type="entry name" value="AzlC"/>
    <property type="match status" value="1"/>
</dbReference>
<evidence type="ECO:0000256" key="7">
    <source>
        <dbReference type="ARBA" id="ARBA00023136"/>
    </source>
</evidence>
<keyword evidence="5 8" id="KW-0812">Transmembrane</keyword>
<dbReference type="PANTHER" id="PTHR34979">
    <property type="entry name" value="INNER MEMBRANE PROTEIN YGAZ"/>
    <property type="match status" value="1"/>
</dbReference>
<sequence>MFLRPSHFRHPEFRRGVRDMLPVLPGFAAWGLMTGVAMVNSGMSGLEATLMTVLVFAGSAQLAAIPLIVAGAPVWVILAAAFCVNLRFVVFSAHLRDYLMHLPRLERLLTGFLTTDLTYVLFVQRFPAPSDAAAQRLAQQAYLAGNCGLCWANWVGSSLIGVALANFIPTSWGLGFAGVLALLGISCSLVTSRLRVLAAAVAGAAAVAAYAMPLKLNILLAIAAAVAVCLLLEKPGMPQAVPPKAKESGDAA</sequence>
<evidence type="ECO:0000256" key="2">
    <source>
        <dbReference type="ARBA" id="ARBA00010735"/>
    </source>
</evidence>
<evidence type="ECO:0000256" key="1">
    <source>
        <dbReference type="ARBA" id="ARBA00004651"/>
    </source>
</evidence>
<evidence type="ECO:0000256" key="5">
    <source>
        <dbReference type="ARBA" id="ARBA00022692"/>
    </source>
</evidence>
<gene>
    <name evidence="9" type="ORF">ACFPP7_02390</name>
</gene>
<feature type="transmembrane region" description="Helical" evidence="8">
    <location>
        <begin position="194"/>
        <end position="212"/>
    </location>
</feature>
<keyword evidence="6 8" id="KW-1133">Transmembrane helix</keyword>
<evidence type="ECO:0000256" key="8">
    <source>
        <dbReference type="SAM" id="Phobius"/>
    </source>
</evidence>
<evidence type="ECO:0000256" key="6">
    <source>
        <dbReference type="ARBA" id="ARBA00022989"/>
    </source>
</evidence>
<keyword evidence="7 8" id="KW-0472">Membrane</keyword>
<comment type="subcellular location">
    <subcellularLocation>
        <location evidence="1">Cell membrane</location>
        <topology evidence="1">Multi-pass membrane protein</topology>
    </subcellularLocation>
</comment>
<keyword evidence="3" id="KW-0813">Transport</keyword>
<dbReference type="RefSeq" id="WP_068834912.1">
    <property type="nucleotide sequence ID" value="NZ_JBHSMX010000004.1"/>
</dbReference>
<accession>A0ABW0Q517</accession>
<dbReference type="Proteomes" id="UP001596084">
    <property type="component" value="Unassembled WGS sequence"/>
</dbReference>
<evidence type="ECO:0000313" key="9">
    <source>
        <dbReference type="EMBL" id="MFC5519768.1"/>
    </source>
</evidence>
<protein>
    <submittedName>
        <fullName evidence="9">AzlC family ABC transporter permease</fullName>
    </submittedName>
</protein>
<comment type="caution">
    <text evidence="9">The sequence shown here is derived from an EMBL/GenBank/DDBJ whole genome shotgun (WGS) entry which is preliminary data.</text>
</comment>
<evidence type="ECO:0000313" key="10">
    <source>
        <dbReference type="Proteomes" id="UP001596084"/>
    </source>
</evidence>
<reference evidence="10" key="1">
    <citation type="journal article" date="2019" name="Int. J. Syst. Evol. Microbiol.">
        <title>The Global Catalogue of Microorganisms (GCM) 10K type strain sequencing project: providing services to taxonomists for standard genome sequencing and annotation.</title>
        <authorList>
            <consortium name="The Broad Institute Genomics Platform"/>
            <consortium name="The Broad Institute Genome Sequencing Center for Infectious Disease"/>
            <person name="Wu L."/>
            <person name="Ma J."/>
        </authorList>
    </citation>
    <scope>NUCLEOTIDE SEQUENCE [LARGE SCALE GENOMIC DNA]</scope>
    <source>
        <strain evidence="10">CGMCC 4.7277</strain>
    </source>
</reference>
<dbReference type="InterPro" id="IPR011606">
    <property type="entry name" value="Brnchd-chn_aa_trnsp_permease"/>
</dbReference>
<organism evidence="9 10">
    <name type="scientific">Polaromonas jejuensis</name>
    <dbReference type="NCBI Taxonomy" id="457502"/>
    <lineage>
        <taxon>Bacteria</taxon>
        <taxon>Pseudomonadati</taxon>
        <taxon>Pseudomonadota</taxon>
        <taxon>Betaproteobacteria</taxon>
        <taxon>Burkholderiales</taxon>
        <taxon>Comamonadaceae</taxon>
        <taxon>Polaromonas</taxon>
    </lineage>
</organism>
<dbReference type="PANTHER" id="PTHR34979:SF1">
    <property type="entry name" value="INNER MEMBRANE PROTEIN YGAZ"/>
    <property type="match status" value="1"/>
</dbReference>
<proteinExistence type="inferred from homology"/>
<comment type="similarity">
    <text evidence="2">Belongs to the AzlC family.</text>
</comment>
<evidence type="ECO:0000256" key="3">
    <source>
        <dbReference type="ARBA" id="ARBA00022448"/>
    </source>
</evidence>
<feature type="transmembrane region" description="Helical" evidence="8">
    <location>
        <begin position="20"/>
        <end position="39"/>
    </location>
</feature>
<keyword evidence="10" id="KW-1185">Reference proteome</keyword>
<feature type="transmembrane region" description="Helical" evidence="8">
    <location>
        <begin position="159"/>
        <end position="182"/>
    </location>
</feature>
<evidence type="ECO:0000256" key="4">
    <source>
        <dbReference type="ARBA" id="ARBA00022475"/>
    </source>
</evidence>
<name>A0ABW0Q517_9BURK</name>
<keyword evidence="4" id="KW-1003">Cell membrane</keyword>